<dbReference type="Gene3D" id="3.40.50.720">
    <property type="entry name" value="NAD(P)-binding Rossmann-like Domain"/>
    <property type="match status" value="1"/>
</dbReference>
<organism evidence="2 3">
    <name type="scientific">Orbilia brochopaga</name>
    <dbReference type="NCBI Taxonomy" id="3140254"/>
    <lineage>
        <taxon>Eukaryota</taxon>
        <taxon>Fungi</taxon>
        <taxon>Dikarya</taxon>
        <taxon>Ascomycota</taxon>
        <taxon>Pezizomycotina</taxon>
        <taxon>Orbiliomycetes</taxon>
        <taxon>Orbiliales</taxon>
        <taxon>Orbiliaceae</taxon>
        <taxon>Orbilia</taxon>
    </lineage>
</organism>
<comment type="caution">
    <text evidence="2">The sequence shown here is derived from an EMBL/GenBank/DDBJ whole genome shotgun (WGS) entry which is preliminary data.</text>
</comment>
<keyword evidence="3" id="KW-1185">Reference proteome</keyword>
<dbReference type="InterPro" id="IPR036291">
    <property type="entry name" value="NAD(P)-bd_dom_sf"/>
</dbReference>
<dbReference type="Proteomes" id="UP001375240">
    <property type="component" value="Unassembled WGS sequence"/>
</dbReference>
<evidence type="ECO:0000313" key="2">
    <source>
        <dbReference type="EMBL" id="KAK6349916.1"/>
    </source>
</evidence>
<evidence type="ECO:0000313" key="3">
    <source>
        <dbReference type="Proteomes" id="UP001375240"/>
    </source>
</evidence>
<evidence type="ECO:0000259" key="1">
    <source>
        <dbReference type="Pfam" id="PF01370"/>
    </source>
</evidence>
<dbReference type="AlphaFoldDB" id="A0AAV9UY86"/>
<dbReference type="InterPro" id="IPR050177">
    <property type="entry name" value="Lipid_A_modif_metabolic_enz"/>
</dbReference>
<dbReference type="PANTHER" id="PTHR43245:SF11">
    <property type="entry name" value="LD23561P"/>
    <property type="match status" value="1"/>
</dbReference>
<protein>
    <recommendedName>
        <fullName evidence="1">NAD-dependent epimerase/dehydratase domain-containing protein</fullName>
    </recommendedName>
</protein>
<name>A0AAV9UY86_9PEZI</name>
<gene>
    <name evidence="2" type="ORF">TWF696_006175</name>
</gene>
<dbReference type="CDD" id="cd08946">
    <property type="entry name" value="SDR_e"/>
    <property type="match status" value="1"/>
</dbReference>
<dbReference type="PANTHER" id="PTHR43245">
    <property type="entry name" value="BIFUNCTIONAL POLYMYXIN RESISTANCE PROTEIN ARNA"/>
    <property type="match status" value="1"/>
</dbReference>
<dbReference type="Pfam" id="PF01370">
    <property type="entry name" value="Epimerase"/>
    <property type="match status" value="1"/>
</dbReference>
<feature type="domain" description="NAD-dependent epimerase/dehydratase" evidence="1">
    <location>
        <begin position="8"/>
        <end position="235"/>
    </location>
</feature>
<accession>A0AAV9UY86</accession>
<dbReference type="InterPro" id="IPR001509">
    <property type="entry name" value="Epimerase_deHydtase"/>
</dbReference>
<sequence>MSDGKPSVLIIGGLGYLGQWLAYHLYTNQLASEIRVVDKQLPQLAWLAPEFKDACMNFMQVDMSREQYVKKAFDREDGSSFDYVFNCAGETKYGQSEEVYKLRNLDLPVLCGKEAASRGVKLFVELSEGRVYGDGSKGKKETYERKPWLTLAKYKLRAEEELQKIEGLNLVILRLANAYGPYSSKSVATAVCYARVHQSLGEKMDILWTRDLRINTVHVSDVSRAIWHVTEWYINGRANWLSEWGSTPIFNIVDDGDSSQGTLAEIVEGVFNIRVNFIGTVLSQLAKLNLEEAVDDANEVSLQRWADLLEEAGITCHGPISPYIEIEQMKDSDLSLDGTRFKTVTGFEYDVPEITAAKVEEMIDSYKKMNWWP</sequence>
<dbReference type="EMBL" id="JAVHNQ010000004">
    <property type="protein sequence ID" value="KAK6349916.1"/>
    <property type="molecule type" value="Genomic_DNA"/>
</dbReference>
<proteinExistence type="predicted"/>
<reference evidence="2 3" key="1">
    <citation type="submission" date="2019-10" db="EMBL/GenBank/DDBJ databases">
        <authorList>
            <person name="Palmer J.M."/>
        </authorList>
    </citation>
    <scope>NUCLEOTIDE SEQUENCE [LARGE SCALE GENOMIC DNA]</scope>
    <source>
        <strain evidence="2 3">TWF696</strain>
    </source>
</reference>
<dbReference type="SUPFAM" id="SSF51735">
    <property type="entry name" value="NAD(P)-binding Rossmann-fold domains"/>
    <property type="match status" value="1"/>
</dbReference>